<keyword evidence="1" id="KW-0175">Coiled coil</keyword>
<reference evidence="2" key="1">
    <citation type="journal article" date="2021" name="PeerJ">
        <title>Extensive microbial diversity within the chicken gut microbiome revealed by metagenomics and culture.</title>
        <authorList>
            <person name="Gilroy R."/>
            <person name="Ravi A."/>
            <person name="Getino M."/>
            <person name="Pursley I."/>
            <person name="Horton D.L."/>
            <person name="Alikhan N.F."/>
            <person name="Baker D."/>
            <person name="Gharbi K."/>
            <person name="Hall N."/>
            <person name="Watson M."/>
            <person name="Adriaenssens E.M."/>
            <person name="Foster-Nyarko E."/>
            <person name="Jarju S."/>
            <person name="Secka A."/>
            <person name="Antonio M."/>
            <person name="Oren A."/>
            <person name="Chaudhuri R.R."/>
            <person name="La Ragione R."/>
            <person name="Hildebrand F."/>
            <person name="Pallen M.J."/>
        </authorList>
    </citation>
    <scope>NUCLEOTIDE SEQUENCE</scope>
    <source>
        <strain evidence="2">CHK191-13928</strain>
    </source>
</reference>
<dbReference type="EMBL" id="DXEM01000004">
    <property type="protein sequence ID" value="HIX66663.1"/>
    <property type="molecule type" value="Genomic_DNA"/>
</dbReference>
<gene>
    <name evidence="2" type="ORF">H9735_00905</name>
</gene>
<reference evidence="2" key="2">
    <citation type="submission" date="2021-04" db="EMBL/GenBank/DDBJ databases">
        <authorList>
            <person name="Gilroy R."/>
        </authorList>
    </citation>
    <scope>NUCLEOTIDE SEQUENCE</scope>
    <source>
        <strain evidence="2">CHK191-13928</strain>
    </source>
</reference>
<accession>A0A9D1WT72</accession>
<sequence length="243" mass="28959">MEDGKKERIEILKGQIKKLFGQLDVSDQEEMIDLWEKLEAVDAVYYHYYQKGEPGYRRYKDRRRANQKFLDQIQKIFREDIFEIDRKSMLEMWQLLMEEEASAGKDVLSKMKRGLLKKQKNAIQKRLQTFLLPEVSLEENEIEAWLKLLNEQEHRKNQLMDAQEQLPEDIRSYFIQRGGTVFVMHDRCLVLDYCISRLKDFGFEAEKEEFWQEVMLDAVTIGSETAWSELQDFVRNIAAGESL</sequence>
<dbReference type="AlphaFoldDB" id="A0A9D1WT72"/>
<comment type="caution">
    <text evidence="2">The sequence shown here is derived from an EMBL/GenBank/DDBJ whole genome shotgun (WGS) entry which is preliminary data.</text>
</comment>
<dbReference type="Proteomes" id="UP000886721">
    <property type="component" value="Unassembled WGS sequence"/>
</dbReference>
<organism evidence="2 3">
    <name type="scientific">Candidatus Anaerostipes excrementavium</name>
    <dbReference type="NCBI Taxonomy" id="2838463"/>
    <lineage>
        <taxon>Bacteria</taxon>
        <taxon>Bacillati</taxon>
        <taxon>Bacillota</taxon>
        <taxon>Clostridia</taxon>
        <taxon>Lachnospirales</taxon>
        <taxon>Lachnospiraceae</taxon>
        <taxon>Anaerostipes</taxon>
    </lineage>
</organism>
<feature type="coiled-coil region" evidence="1">
    <location>
        <begin position="135"/>
        <end position="162"/>
    </location>
</feature>
<protein>
    <submittedName>
        <fullName evidence="2">Uncharacterized protein</fullName>
    </submittedName>
</protein>
<name>A0A9D1WT72_9FIRM</name>
<evidence type="ECO:0000313" key="2">
    <source>
        <dbReference type="EMBL" id="HIX66663.1"/>
    </source>
</evidence>
<evidence type="ECO:0000313" key="3">
    <source>
        <dbReference type="Proteomes" id="UP000886721"/>
    </source>
</evidence>
<proteinExistence type="predicted"/>
<evidence type="ECO:0000256" key="1">
    <source>
        <dbReference type="SAM" id="Coils"/>
    </source>
</evidence>